<accession>A0A0N4VCX7</accession>
<evidence type="ECO:0000256" key="4">
    <source>
        <dbReference type="SAM" id="MobiDB-lite"/>
    </source>
</evidence>
<protein>
    <submittedName>
        <fullName evidence="7">RING-type domain-containing protein</fullName>
    </submittedName>
</protein>
<dbReference type="OrthoDB" id="5787359at2759"/>
<dbReference type="PANTHER" id="PTHR31063:SF4">
    <property type="entry name" value="IBR DOMAIN-CONTAINING PROTEIN"/>
    <property type="match status" value="1"/>
</dbReference>
<dbReference type="PROSITE" id="PS00518">
    <property type="entry name" value="ZF_RING_1"/>
    <property type="match status" value="1"/>
</dbReference>
<proteinExistence type="predicted"/>
<evidence type="ECO:0000313" key="7">
    <source>
        <dbReference type="WBParaSite" id="EVEC_0000844001-mRNA-1"/>
    </source>
</evidence>
<sequence length="685" mass="79109">MDGAQDFIPFSNSKSDPFYAKRVAKAVAKNPFNDSRAKNFIIVKSNGKNQPKRYWLSSSRNDLSPNVPYSMNRKYRYETMQPEKLLYSVDPSDRNLIVHQQTVANLQAKNAMKSAYFSNDPESLNYLLKSFRLGKVNTLNPIRIKEKKSSKKRRKAKSVEHEENKENEAKELTIYTISKCPFLPKNAGRKSQSFTKKRYKVNYTCDCGASDNESLLGLSDSKLLEEGCNFSKEFPIEDFVCQPSKKAAVQSLDEDHPQKKEMTELVTSNLAKGTHIPVTLSDSFQFQCRLKMEKPNFNFVNEAEELPKMLPENAKFTWLTDQHKAFNIQLTSFVRPMFPVFSITVDMLLYNVLSRSRAGYLPMLTFPSDRLIGDRNDMLDEEDCESRFEFQQVSSTIVDVLDSKSDEELLMSVKQHQEESAKGSFSSDRLPKFKEITKCSICECASTSGRAFLNCPHDVCIGCLRQQLFSQIYGDIYPLSCPVSGCVLPKNIRYNGVKCSKCSYSFCSLCGDMPHWPLRCDEVKEWTEKFKATKKYVEMQLNGELREMMIVRDCFICQGTFEAPDYAKFASCCCNPHAAYECSTGTLHTRYNMQLYIRDRYYKANYLAENGWIWLYIHRNEDLTSWKDARIYLEQMIKIWDRVESKVKLNSHTELKAKEIAVSMRSFDSVVQKLLSLFKSFYSQY</sequence>
<evidence type="ECO:0000313" key="5">
    <source>
        <dbReference type="EMBL" id="VDD93173.1"/>
    </source>
</evidence>
<dbReference type="EMBL" id="UXUI01009165">
    <property type="protein sequence ID" value="VDD93173.1"/>
    <property type="molecule type" value="Genomic_DNA"/>
</dbReference>
<dbReference type="WBParaSite" id="EVEC_0000844001-mRNA-1">
    <property type="protein sequence ID" value="EVEC_0000844001-mRNA-1"/>
    <property type="gene ID" value="EVEC_0000844001"/>
</dbReference>
<reference evidence="5 6" key="2">
    <citation type="submission" date="2018-10" db="EMBL/GenBank/DDBJ databases">
        <authorList>
            <consortium name="Pathogen Informatics"/>
        </authorList>
    </citation>
    <scope>NUCLEOTIDE SEQUENCE [LARGE SCALE GENOMIC DNA]</scope>
</reference>
<dbReference type="PANTHER" id="PTHR31063">
    <property type="entry name" value="PROTEIN CBG08668"/>
    <property type="match status" value="1"/>
</dbReference>
<evidence type="ECO:0000256" key="2">
    <source>
        <dbReference type="ARBA" id="ARBA00022771"/>
    </source>
</evidence>
<reference evidence="7" key="1">
    <citation type="submission" date="2017-02" db="UniProtKB">
        <authorList>
            <consortium name="WormBaseParasite"/>
        </authorList>
    </citation>
    <scope>IDENTIFICATION</scope>
</reference>
<gene>
    <name evidence="5" type="ORF">EVEC_LOCUS7924</name>
</gene>
<keyword evidence="2" id="KW-0863">Zinc-finger</keyword>
<keyword evidence="3" id="KW-0862">Zinc</keyword>
<dbReference type="AlphaFoldDB" id="A0A0N4VCX7"/>
<keyword evidence="1" id="KW-0479">Metal-binding</keyword>
<dbReference type="GO" id="GO:0008270">
    <property type="term" value="F:zinc ion binding"/>
    <property type="evidence" value="ECO:0007669"/>
    <property type="project" value="UniProtKB-KW"/>
</dbReference>
<name>A0A0N4VCX7_ENTVE</name>
<evidence type="ECO:0000256" key="1">
    <source>
        <dbReference type="ARBA" id="ARBA00022723"/>
    </source>
</evidence>
<feature type="region of interest" description="Disordered" evidence="4">
    <location>
        <begin position="146"/>
        <end position="165"/>
    </location>
</feature>
<dbReference type="Proteomes" id="UP000274131">
    <property type="component" value="Unassembled WGS sequence"/>
</dbReference>
<organism evidence="7">
    <name type="scientific">Enterobius vermicularis</name>
    <name type="common">Human pinworm</name>
    <dbReference type="NCBI Taxonomy" id="51028"/>
    <lineage>
        <taxon>Eukaryota</taxon>
        <taxon>Metazoa</taxon>
        <taxon>Ecdysozoa</taxon>
        <taxon>Nematoda</taxon>
        <taxon>Chromadorea</taxon>
        <taxon>Rhabditida</taxon>
        <taxon>Spirurina</taxon>
        <taxon>Oxyuridomorpha</taxon>
        <taxon>Oxyuroidea</taxon>
        <taxon>Oxyuridae</taxon>
        <taxon>Enterobius</taxon>
    </lineage>
</organism>
<evidence type="ECO:0000256" key="3">
    <source>
        <dbReference type="ARBA" id="ARBA00022833"/>
    </source>
</evidence>
<evidence type="ECO:0000313" key="6">
    <source>
        <dbReference type="Proteomes" id="UP000274131"/>
    </source>
</evidence>
<feature type="compositionally biased region" description="Basic residues" evidence="4">
    <location>
        <begin position="146"/>
        <end position="156"/>
    </location>
</feature>
<dbReference type="CDD" id="cd20335">
    <property type="entry name" value="BRcat_RBR"/>
    <property type="match status" value="1"/>
</dbReference>
<keyword evidence="6" id="KW-1185">Reference proteome</keyword>
<dbReference type="InterPro" id="IPR017907">
    <property type="entry name" value="Znf_RING_CS"/>
</dbReference>